<dbReference type="InterPro" id="IPR012337">
    <property type="entry name" value="RNaseH-like_sf"/>
</dbReference>
<dbReference type="NCBIfam" id="NF033546">
    <property type="entry name" value="transpos_IS21"/>
    <property type="match status" value="1"/>
</dbReference>
<feature type="domain" description="Integrase catalytic" evidence="1">
    <location>
        <begin position="125"/>
        <end position="303"/>
    </location>
</feature>
<protein>
    <submittedName>
        <fullName evidence="2">Mobile element protein</fullName>
    </submittedName>
</protein>
<sequence>MTDSHPPPKTSSTKLSEQERQAIIDRWQATRSIRATAKKEGRSRKLVTKVLKEAGMPIENHGQGKLDEFRAAIQERVEAGLTATRIMREIKELGYTGGRTILNELTSQLRAQQPLQARTKVRRRFETRPGEEMQVDWSLYTVPIADRPTRVHLLGILLAHSRKVYYGAFRNERQETLLEGLARGLEYFQGSALRVVFDNMATAVLGRIGPDRRPLWHPRLLEFARHYGFTPMACAVRDPDRKGKKEKSFRLVYDDFLRGSRFSSWEDLEHRLRLWLDETPGVGNNRRHGTTGLVPNEVWLAERDLLVKLPAQRFLVGREVVRPVDADATIAVAGHRYTVPASLAGHHVPVRLYADRFEVLDPLGNLIFSRRYVDPTTHPGKLVIDPTHYANLPRRPRDQHDQGRLDRDFLRRFPSLEPLVEGLKIRMKAIASIHLRRLLRLADRYGQEAFLAAATTAQQHRRFDAYAVQRMLERDRPLAPEDFSLPEGSGPGILGEVEASAFDEFAHLDEAPDPDQEADDGTP</sequence>
<comment type="caution">
    <text evidence="2">The sequence shown here is derived from an EMBL/GenBank/DDBJ whole genome shotgun (WGS) entry which is preliminary data.</text>
</comment>
<proteinExistence type="predicted"/>
<accession>A0A367Z9K0</accession>
<dbReference type="AlphaFoldDB" id="A0A367Z9K0"/>
<dbReference type="EMBL" id="QOQW01000048">
    <property type="protein sequence ID" value="RCK73931.1"/>
    <property type="molecule type" value="Genomic_DNA"/>
</dbReference>
<dbReference type="PANTHER" id="PTHR35004">
    <property type="entry name" value="TRANSPOSASE RV3428C-RELATED"/>
    <property type="match status" value="1"/>
</dbReference>
<dbReference type="InterPro" id="IPR054353">
    <property type="entry name" value="IstA-like_C"/>
</dbReference>
<reference evidence="2 3" key="1">
    <citation type="submission" date="2018-05" db="EMBL/GenBank/DDBJ databases">
        <title>A metagenomic window into the 2 km-deep terrestrial subsurface aquifer revealed taxonomically and functionally diverse microbial community comprising novel uncultured bacterial lineages.</title>
        <authorList>
            <person name="Kadnikov V.V."/>
            <person name="Mardanov A.V."/>
            <person name="Beletsky A.V."/>
            <person name="Banks D."/>
            <person name="Pimenov N.V."/>
            <person name="Frank Y.A."/>
            <person name="Karnachuk O.V."/>
            <person name="Ravin N.V."/>
        </authorList>
    </citation>
    <scope>NUCLEOTIDE SEQUENCE [LARGE SCALE GENOMIC DNA]</scope>
    <source>
        <strain evidence="2">BY5</strain>
    </source>
</reference>
<gene>
    <name evidence="2" type="ORF">OZSIB_1671</name>
</gene>
<dbReference type="InterPro" id="IPR001584">
    <property type="entry name" value="Integrase_cat-core"/>
</dbReference>
<dbReference type="Pfam" id="PF22483">
    <property type="entry name" value="Mu-transpos_C_2"/>
    <property type="match status" value="1"/>
</dbReference>
<dbReference type="GO" id="GO:0015074">
    <property type="term" value="P:DNA integration"/>
    <property type="evidence" value="ECO:0007669"/>
    <property type="project" value="InterPro"/>
</dbReference>
<dbReference type="SUPFAM" id="SSF53098">
    <property type="entry name" value="Ribonuclease H-like"/>
    <property type="match status" value="1"/>
</dbReference>
<evidence type="ECO:0000259" key="1">
    <source>
        <dbReference type="PROSITE" id="PS50994"/>
    </source>
</evidence>
<evidence type="ECO:0000313" key="2">
    <source>
        <dbReference type="EMBL" id="RCK73931.1"/>
    </source>
</evidence>
<dbReference type="PROSITE" id="PS50994">
    <property type="entry name" value="INTEGRASE"/>
    <property type="match status" value="1"/>
</dbReference>
<dbReference type="PANTHER" id="PTHR35004:SF7">
    <property type="entry name" value="INTEGRASE PROTEIN"/>
    <property type="match status" value="1"/>
</dbReference>
<name>A0A367Z9K0_9BACT</name>
<organism evidence="2 3">
    <name type="scientific">Candidatus Ozemobacter sibiricus</name>
    <dbReference type="NCBI Taxonomy" id="2268124"/>
    <lineage>
        <taxon>Bacteria</taxon>
        <taxon>Candidatus Ozemobacteria</taxon>
        <taxon>Candidatus Ozemobacterales</taxon>
        <taxon>Candidatus Ozemobacteraceae</taxon>
        <taxon>Candidatus Ozemobacter</taxon>
    </lineage>
</organism>
<dbReference type="Proteomes" id="UP000252355">
    <property type="component" value="Unassembled WGS sequence"/>
</dbReference>
<evidence type="ECO:0000313" key="3">
    <source>
        <dbReference type="Proteomes" id="UP000252355"/>
    </source>
</evidence>